<name>A0AAW6RHN5_9BURK</name>
<keyword evidence="2" id="KW-1133">Transmembrane helix</keyword>
<organism evidence="3 4">
    <name type="scientific">Ottowia cancrivicina</name>
    <dbReference type="NCBI Taxonomy" id="3040346"/>
    <lineage>
        <taxon>Bacteria</taxon>
        <taxon>Pseudomonadati</taxon>
        <taxon>Pseudomonadota</taxon>
        <taxon>Betaproteobacteria</taxon>
        <taxon>Burkholderiales</taxon>
        <taxon>Comamonadaceae</taxon>
        <taxon>Ottowia</taxon>
    </lineage>
</organism>
<evidence type="ECO:0000256" key="1">
    <source>
        <dbReference type="SAM" id="MobiDB-lite"/>
    </source>
</evidence>
<protein>
    <submittedName>
        <fullName evidence="3">DUF6162 family protein</fullName>
    </submittedName>
</protein>
<reference evidence="3 4" key="1">
    <citation type="submission" date="2023-04" db="EMBL/GenBank/DDBJ databases">
        <title>Ottowia paracancer sp. nov., isolated from human stomach.</title>
        <authorList>
            <person name="Song Y."/>
        </authorList>
    </citation>
    <scope>NUCLEOTIDE SEQUENCE [LARGE SCALE GENOMIC DNA]</scope>
    <source>
        <strain evidence="3 4">10c7w1</strain>
    </source>
</reference>
<gene>
    <name evidence="3" type="ORF">QB898_07960</name>
</gene>
<proteinExistence type="predicted"/>
<dbReference type="Pfam" id="PF19659">
    <property type="entry name" value="DUF6162"/>
    <property type="match status" value="1"/>
</dbReference>
<evidence type="ECO:0000313" key="3">
    <source>
        <dbReference type="EMBL" id="MDG9699644.1"/>
    </source>
</evidence>
<evidence type="ECO:0000313" key="4">
    <source>
        <dbReference type="Proteomes" id="UP001237156"/>
    </source>
</evidence>
<keyword evidence="2" id="KW-0812">Transmembrane</keyword>
<accession>A0AAW6RHN5</accession>
<sequence>MSEAATQAPLPPSPPAAGAAALPAGCVQQVPPAGAGRETRWVLVTVALVLALSATVALWQRHMQTEMALQAHQIDLATGLTAAEQGIYTDLQAVHDEWRAEGRPLPPPAPDVWASDGWPPFEQDLAAQRRGARQWRVVQAEGRYAYLGEPDEAQSSGPGEQGGQAARLMLWRLPAAQDAEARFDVWLRTASGPARAAEALPGLHDDDLAAHGWRQVAAHLDDVKPKDQH</sequence>
<evidence type="ECO:0000256" key="2">
    <source>
        <dbReference type="SAM" id="Phobius"/>
    </source>
</evidence>
<keyword evidence="4" id="KW-1185">Reference proteome</keyword>
<comment type="caution">
    <text evidence="3">The sequence shown here is derived from an EMBL/GenBank/DDBJ whole genome shotgun (WGS) entry which is preliminary data.</text>
</comment>
<dbReference type="InterPro" id="IPR046160">
    <property type="entry name" value="DUF6162"/>
</dbReference>
<feature type="region of interest" description="Disordered" evidence="1">
    <location>
        <begin position="1"/>
        <end position="20"/>
    </location>
</feature>
<dbReference type="EMBL" id="JARVII010000014">
    <property type="protein sequence ID" value="MDG9699644.1"/>
    <property type="molecule type" value="Genomic_DNA"/>
</dbReference>
<feature type="transmembrane region" description="Helical" evidence="2">
    <location>
        <begin position="41"/>
        <end position="59"/>
    </location>
</feature>
<dbReference type="Proteomes" id="UP001237156">
    <property type="component" value="Unassembled WGS sequence"/>
</dbReference>
<dbReference type="AlphaFoldDB" id="A0AAW6RHN5"/>
<dbReference type="RefSeq" id="WP_279524505.1">
    <property type="nucleotide sequence ID" value="NZ_JARVII010000014.1"/>
</dbReference>
<keyword evidence="2" id="KW-0472">Membrane</keyword>